<dbReference type="EMBL" id="JAXAVU010000019">
    <property type="protein sequence ID" value="MDX8149889.1"/>
    <property type="molecule type" value="Genomic_DNA"/>
</dbReference>
<keyword evidence="6" id="KW-1185">Reference proteome</keyword>
<dbReference type="InterPro" id="IPR008145">
    <property type="entry name" value="GK/Ca_channel_bsu"/>
</dbReference>
<evidence type="ECO:0000313" key="5">
    <source>
        <dbReference type="EMBL" id="MDX8149889.1"/>
    </source>
</evidence>
<proteinExistence type="inferred from homology"/>
<dbReference type="PROSITE" id="PS00856">
    <property type="entry name" value="GUANYLATE_KINASE_1"/>
    <property type="match status" value="1"/>
</dbReference>
<protein>
    <recommendedName>
        <fullName evidence="4">Guanylate kinase-like domain-containing protein</fullName>
    </recommendedName>
</protein>
<evidence type="ECO:0000313" key="6">
    <source>
        <dbReference type="Proteomes" id="UP001285352"/>
    </source>
</evidence>
<comment type="similarity">
    <text evidence="1">Belongs to the guanylate kinase family.</text>
</comment>
<keyword evidence="2" id="KW-0808">Transferase</keyword>
<reference evidence="5 6" key="1">
    <citation type="submission" date="2023-11" db="EMBL/GenBank/DDBJ databases">
        <title>Lentzea sokolovensis, sp. nov., Lentzea kristufkii, sp. nov., and Lentzea miocenensis, sp. nov., rare actinobacteria from Sokolov Coal Basin, Miocene lacustrine sediment, Czech Republic.</title>
        <authorList>
            <person name="Lara A."/>
            <person name="Kotroba L."/>
            <person name="Nouioui I."/>
            <person name="Neumann-Schaal M."/>
            <person name="Mast Y."/>
            <person name="Chronakova A."/>
        </authorList>
    </citation>
    <scope>NUCLEOTIDE SEQUENCE [LARGE SCALE GENOMIC DNA]</scope>
    <source>
        <strain evidence="5 6">BCCO 10_0061</strain>
    </source>
</reference>
<reference evidence="5 6" key="2">
    <citation type="submission" date="2023-11" db="EMBL/GenBank/DDBJ databases">
        <authorList>
            <person name="Lara A.C."/>
            <person name="Chronakova A."/>
        </authorList>
    </citation>
    <scope>NUCLEOTIDE SEQUENCE [LARGE SCALE GENOMIC DNA]</scope>
    <source>
        <strain evidence="5 6">BCCO 10_0061</strain>
    </source>
</reference>
<dbReference type="InterPro" id="IPR008144">
    <property type="entry name" value="Guanylate_kin-like_dom"/>
</dbReference>
<dbReference type="RefSeq" id="WP_319981850.1">
    <property type="nucleotide sequence ID" value="NZ_JAXAVU010000019.1"/>
</dbReference>
<name>A0ABU4VDP3_9PSEU</name>
<dbReference type="InterPro" id="IPR027417">
    <property type="entry name" value="P-loop_NTPase"/>
</dbReference>
<dbReference type="PROSITE" id="PS50052">
    <property type="entry name" value="GUANYLATE_KINASE_2"/>
    <property type="match status" value="1"/>
</dbReference>
<dbReference type="SUPFAM" id="SSF52540">
    <property type="entry name" value="P-loop containing nucleoside triphosphate hydrolases"/>
    <property type="match status" value="1"/>
</dbReference>
<organism evidence="5 6">
    <name type="scientific">Lentzea sokolovensis</name>
    <dbReference type="NCBI Taxonomy" id="3095429"/>
    <lineage>
        <taxon>Bacteria</taxon>
        <taxon>Bacillati</taxon>
        <taxon>Actinomycetota</taxon>
        <taxon>Actinomycetes</taxon>
        <taxon>Pseudonocardiales</taxon>
        <taxon>Pseudonocardiaceae</taxon>
        <taxon>Lentzea</taxon>
    </lineage>
</organism>
<evidence type="ECO:0000259" key="4">
    <source>
        <dbReference type="PROSITE" id="PS50052"/>
    </source>
</evidence>
<comment type="caution">
    <text evidence="5">The sequence shown here is derived from an EMBL/GenBank/DDBJ whole genome shotgun (WGS) entry which is preliminary data.</text>
</comment>
<sequence>MSSDVVHTYHGAPDNPTIFVVSGPSGSGKETAIHYLMAKHGVERVVTLTTRKLRDGEVSGQQYEFVDNEEFVRRGIAGELLEHVRTYGSDAYASPASLLSSENAIAECVLEMDPQGYVELKEKSDRKVIGVFLVPPTLQTLKDRIIARSSVPNLDARLHAATSQFVFSNLYEYRILNDGINDLHEALDAIIMIERMKSSAAGAVREMVDEARRIEYLDLLGDSDG</sequence>
<dbReference type="PANTHER" id="PTHR23117:SF13">
    <property type="entry name" value="GUANYLATE KINASE"/>
    <property type="match status" value="1"/>
</dbReference>
<dbReference type="Gene3D" id="3.40.50.300">
    <property type="entry name" value="P-loop containing nucleotide triphosphate hydrolases"/>
    <property type="match status" value="1"/>
</dbReference>
<keyword evidence="3" id="KW-0418">Kinase</keyword>
<feature type="domain" description="Guanylate kinase-like" evidence="4">
    <location>
        <begin position="16"/>
        <end position="192"/>
    </location>
</feature>
<evidence type="ECO:0000256" key="1">
    <source>
        <dbReference type="ARBA" id="ARBA00005790"/>
    </source>
</evidence>
<dbReference type="SMART" id="SM00072">
    <property type="entry name" value="GuKc"/>
    <property type="match status" value="1"/>
</dbReference>
<dbReference type="Gene3D" id="3.30.63.10">
    <property type="entry name" value="Guanylate Kinase phosphate binding domain"/>
    <property type="match status" value="1"/>
</dbReference>
<evidence type="ECO:0000256" key="3">
    <source>
        <dbReference type="ARBA" id="ARBA00022777"/>
    </source>
</evidence>
<dbReference type="InterPro" id="IPR020590">
    <property type="entry name" value="Guanylate_kinase_CS"/>
</dbReference>
<dbReference type="PANTHER" id="PTHR23117">
    <property type="entry name" value="GUANYLATE KINASE-RELATED"/>
    <property type="match status" value="1"/>
</dbReference>
<dbReference type="Pfam" id="PF00625">
    <property type="entry name" value="Guanylate_kin"/>
    <property type="match status" value="1"/>
</dbReference>
<accession>A0ABU4VDP3</accession>
<evidence type="ECO:0000256" key="2">
    <source>
        <dbReference type="ARBA" id="ARBA00022679"/>
    </source>
</evidence>
<dbReference type="Proteomes" id="UP001285352">
    <property type="component" value="Unassembled WGS sequence"/>
</dbReference>
<gene>
    <name evidence="5" type="ORF">SK854_47775</name>
</gene>